<dbReference type="HAMAP" id="MF_00316">
    <property type="entry name" value="MobA"/>
    <property type="match status" value="1"/>
</dbReference>
<proteinExistence type="inferred from homology"/>
<protein>
    <recommendedName>
        <fullName evidence="8">Molybdenum cofactor guanylyltransferase</fullName>
        <shortName evidence="8">MoCo guanylyltransferase</shortName>
        <ecNumber evidence="8">2.7.7.77</ecNumber>
    </recommendedName>
    <alternativeName>
        <fullName evidence="8">GTP:molybdopterin guanylyltransferase</fullName>
    </alternativeName>
    <alternativeName>
        <fullName evidence="8">Mo-MPT guanylyltransferase</fullName>
    </alternativeName>
    <alternativeName>
        <fullName evidence="8">Molybdopterin guanylyltransferase</fullName>
    </alternativeName>
    <alternativeName>
        <fullName evidence="8">Molybdopterin-guanine dinucleotide synthase</fullName>
        <shortName evidence="8">MGD synthase</shortName>
    </alternativeName>
</protein>
<evidence type="ECO:0000256" key="8">
    <source>
        <dbReference type="HAMAP-Rule" id="MF_00316"/>
    </source>
</evidence>
<comment type="cofactor">
    <cofactor evidence="8">
        <name>Mg(2+)</name>
        <dbReference type="ChEBI" id="CHEBI:18420"/>
    </cofactor>
</comment>
<dbReference type="PANTHER" id="PTHR19136">
    <property type="entry name" value="MOLYBDENUM COFACTOR GUANYLYLTRANSFERASE"/>
    <property type="match status" value="1"/>
</dbReference>
<keyword evidence="11" id="KW-1185">Reference proteome</keyword>
<comment type="subcellular location">
    <subcellularLocation>
        <location evidence="8">Cytoplasm</location>
    </subcellularLocation>
</comment>
<organism evidence="10 11">
    <name type="scientific">Orrella marina</name>
    <dbReference type="NCBI Taxonomy" id="2163011"/>
    <lineage>
        <taxon>Bacteria</taxon>
        <taxon>Pseudomonadati</taxon>
        <taxon>Pseudomonadota</taxon>
        <taxon>Betaproteobacteria</taxon>
        <taxon>Burkholderiales</taxon>
        <taxon>Alcaligenaceae</taxon>
        <taxon>Orrella</taxon>
    </lineage>
</organism>
<evidence type="ECO:0000256" key="5">
    <source>
        <dbReference type="ARBA" id="ARBA00022842"/>
    </source>
</evidence>
<comment type="domain">
    <text evidence="8">The N-terminal domain determines nucleotide recognition and specific binding, while the C-terminal domain determines the specific binding to the target protein.</text>
</comment>
<feature type="binding site" evidence="8">
    <location>
        <begin position="34"/>
        <end position="36"/>
    </location>
    <ligand>
        <name>GTP</name>
        <dbReference type="ChEBI" id="CHEBI:37565"/>
    </ligand>
</feature>
<keyword evidence="7 8" id="KW-0501">Molybdenum cofactor biosynthesis</keyword>
<evidence type="ECO:0000256" key="6">
    <source>
        <dbReference type="ARBA" id="ARBA00023134"/>
    </source>
</evidence>
<feature type="binding site" evidence="8">
    <location>
        <position position="95"/>
    </location>
    <ligand>
        <name>GTP</name>
        <dbReference type="ChEBI" id="CHEBI:37565"/>
    </ligand>
</feature>
<dbReference type="NCBIfam" id="TIGR02665">
    <property type="entry name" value="molyb_mobA"/>
    <property type="match status" value="1"/>
</dbReference>
<keyword evidence="3 8" id="KW-0479">Metal-binding</keyword>
<name>A0A2R4XNE2_9BURK</name>
<dbReference type="GO" id="GO:0005525">
    <property type="term" value="F:GTP binding"/>
    <property type="evidence" value="ECO:0007669"/>
    <property type="project" value="UniProtKB-UniRule"/>
</dbReference>
<feature type="domain" description="MobA-like NTP transferase" evidence="9">
    <location>
        <begin position="31"/>
        <end position="186"/>
    </location>
</feature>
<evidence type="ECO:0000313" key="11">
    <source>
        <dbReference type="Proteomes" id="UP000244571"/>
    </source>
</evidence>
<evidence type="ECO:0000256" key="7">
    <source>
        <dbReference type="ARBA" id="ARBA00023150"/>
    </source>
</evidence>
<gene>
    <name evidence="8 10" type="primary">mobA</name>
    <name evidence="10" type="ORF">DBV39_17470</name>
</gene>
<dbReference type="KEGG" id="boz:DBV39_17470"/>
<dbReference type="InterPro" id="IPR013482">
    <property type="entry name" value="Molybde_CF_guanTrfase"/>
</dbReference>
<evidence type="ECO:0000256" key="2">
    <source>
        <dbReference type="ARBA" id="ARBA00022679"/>
    </source>
</evidence>
<dbReference type="GO" id="GO:1902758">
    <property type="term" value="P:bis(molybdopterin guanine dinucleotide)molybdenum biosynthetic process"/>
    <property type="evidence" value="ECO:0007669"/>
    <property type="project" value="TreeGrafter"/>
</dbReference>
<dbReference type="OrthoDB" id="9788394at2"/>
<dbReference type="Gene3D" id="3.90.550.10">
    <property type="entry name" value="Spore Coat Polysaccharide Biosynthesis Protein SpsA, Chain A"/>
    <property type="match status" value="1"/>
</dbReference>
<accession>A0A2R4XNE2</accession>
<comment type="similarity">
    <text evidence="8">Belongs to the MobA family.</text>
</comment>
<feature type="binding site" evidence="8">
    <location>
        <position position="47"/>
    </location>
    <ligand>
        <name>GTP</name>
        <dbReference type="ChEBI" id="CHEBI:37565"/>
    </ligand>
</feature>
<dbReference type="RefSeq" id="WP_108622639.1">
    <property type="nucleotide sequence ID" value="NZ_CP028901.1"/>
</dbReference>
<evidence type="ECO:0000313" key="10">
    <source>
        <dbReference type="EMBL" id="AWB35229.1"/>
    </source>
</evidence>
<comment type="subunit">
    <text evidence="8">Monomer.</text>
</comment>
<dbReference type="EMBL" id="CP028901">
    <property type="protein sequence ID" value="AWB35229.1"/>
    <property type="molecule type" value="Genomic_DNA"/>
</dbReference>
<dbReference type="GO" id="GO:0061603">
    <property type="term" value="F:molybdenum cofactor guanylyltransferase activity"/>
    <property type="evidence" value="ECO:0007669"/>
    <property type="project" value="UniProtKB-EC"/>
</dbReference>
<keyword evidence="1 8" id="KW-0963">Cytoplasm</keyword>
<dbReference type="EC" id="2.7.7.77" evidence="8"/>
<dbReference type="InterPro" id="IPR029044">
    <property type="entry name" value="Nucleotide-diphossugar_trans"/>
</dbReference>
<evidence type="ECO:0000256" key="1">
    <source>
        <dbReference type="ARBA" id="ARBA00022490"/>
    </source>
</evidence>
<keyword evidence="5 8" id="KW-0460">Magnesium</keyword>
<feature type="binding site" evidence="8">
    <location>
        <position position="125"/>
    </location>
    <ligand>
        <name>Mg(2+)</name>
        <dbReference type="ChEBI" id="CHEBI:18420"/>
    </ligand>
</feature>
<feature type="binding site" evidence="8">
    <location>
        <position position="125"/>
    </location>
    <ligand>
        <name>GTP</name>
        <dbReference type="ChEBI" id="CHEBI:37565"/>
    </ligand>
</feature>
<dbReference type="GO" id="GO:0005737">
    <property type="term" value="C:cytoplasm"/>
    <property type="evidence" value="ECO:0007669"/>
    <property type="project" value="UniProtKB-SubCell"/>
</dbReference>
<dbReference type="PANTHER" id="PTHR19136:SF81">
    <property type="entry name" value="MOLYBDENUM COFACTOR GUANYLYLTRANSFERASE"/>
    <property type="match status" value="1"/>
</dbReference>
<dbReference type="Pfam" id="PF12804">
    <property type="entry name" value="NTP_transf_3"/>
    <property type="match status" value="1"/>
</dbReference>
<comment type="caution">
    <text evidence="8">Lacks conserved residue(s) required for the propagation of feature annotation.</text>
</comment>
<keyword evidence="4 8" id="KW-0547">Nucleotide-binding</keyword>
<dbReference type="Proteomes" id="UP000244571">
    <property type="component" value="Chromosome"/>
</dbReference>
<comment type="function">
    <text evidence="8">Transfers a GMP moiety from GTP to Mo-molybdopterin (Mo-MPT) cofactor (Moco or molybdenum cofactor) to form Mo-molybdopterin guanine dinucleotide (Mo-MGD) cofactor.</text>
</comment>
<evidence type="ECO:0000256" key="3">
    <source>
        <dbReference type="ARBA" id="ARBA00022723"/>
    </source>
</evidence>
<keyword evidence="2 8" id="KW-0808">Transferase</keyword>
<reference evidence="10 11" key="1">
    <citation type="submission" date="2018-04" db="EMBL/GenBank/DDBJ databases">
        <title>Bordetella sp. HZ20 isolated from seawater.</title>
        <authorList>
            <person name="Sun C."/>
        </authorList>
    </citation>
    <scope>NUCLEOTIDE SEQUENCE [LARGE SCALE GENOMIC DNA]</scope>
    <source>
        <strain evidence="10 11">HZ20</strain>
    </source>
</reference>
<keyword evidence="6 8" id="KW-0342">GTP-binding</keyword>
<dbReference type="AlphaFoldDB" id="A0A2R4XNE2"/>
<dbReference type="GO" id="GO:0046872">
    <property type="term" value="F:metal ion binding"/>
    <property type="evidence" value="ECO:0007669"/>
    <property type="project" value="UniProtKB-KW"/>
</dbReference>
<keyword evidence="10" id="KW-0548">Nucleotidyltransferase</keyword>
<evidence type="ECO:0000256" key="4">
    <source>
        <dbReference type="ARBA" id="ARBA00022741"/>
    </source>
</evidence>
<sequence>MAYPITETTTRQQAEGKRVDRCPVDGFAYEAVILAGGRGSRMGGADKGLVVWRDKPLVDHLIDRLRGQTVAPRRILISANRNLDEYRRRATVVTDAEPGFDGPLRGIQAALRVCHTSRLLVVPCDTPRLPLVLAERLYRQGAGHAAFASADGHQQPLCCLLRRCDLAALDAFLDTGQRKVRSFMSKIKAVEVNFEDEGDDLGVDAGGESSFMNFNSPEMLS</sequence>
<dbReference type="SUPFAM" id="SSF53448">
    <property type="entry name" value="Nucleotide-diphospho-sugar transferases"/>
    <property type="match status" value="1"/>
</dbReference>
<dbReference type="InterPro" id="IPR025877">
    <property type="entry name" value="MobA-like_NTP_Trfase"/>
</dbReference>
<evidence type="ECO:0000259" key="9">
    <source>
        <dbReference type="Pfam" id="PF12804"/>
    </source>
</evidence>
<comment type="catalytic activity">
    <reaction evidence="8">
        <text>Mo-molybdopterin + GTP + H(+) = Mo-molybdopterin guanine dinucleotide + diphosphate</text>
        <dbReference type="Rhea" id="RHEA:34243"/>
        <dbReference type="ChEBI" id="CHEBI:15378"/>
        <dbReference type="ChEBI" id="CHEBI:33019"/>
        <dbReference type="ChEBI" id="CHEBI:37565"/>
        <dbReference type="ChEBI" id="CHEBI:71302"/>
        <dbReference type="ChEBI" id="CHEBI:71310"/>
        <dbReference type="EC" id="2.7.7.77"/>
    </reaction>
</comment>
<dbReference type="CDD" id="cd02503">
    <property type="entry name" value="MobA"/>
    <property type="match status" value="1"/>
</dbReference>